<dbReference type="AlphaFoldDB" id="A0A8H5ZB22"/>
<comment type="subcellular location">
    <subcellularLocation>
        <location evidence="1">Mitochondrion inner membrane</location>
        <topology evidence="1">Single-pass membrane protein</topology>
    </subcellularLocation>
</comment>
<dbReference type="GO" id="GO:0006123">
    <property type="term" value="P:mitochondrial electron transport, cytochrome c to oxygen"/>
    <property type="evidence" value="ECO:0007669"/>
    <property type="project" value="InterPro"/>
</dbReference>
<evidence type="ECO:0000256" key="2">
    <source>
        <dbReference type="ARBA" id="ARBA00004673"/>
    </source>
</evidence>
<reference evidence="11" key="1">
    <citation type="submission" date="2019-11" db="EMBL/GenBank/DDBJ databases">
        <title>Bipolaris sorokiniana Genome sequencing.</title>
        <authorList>
            <person name="Wang H."/>
        </authorList>
    </citation>
    <scope>NUCLEOTIDE SEQUENCE</scope>
</reference>
<keyword evidence="9" id="KW-0472">Membrane</keyword>
<proteinExistence type="inferred from homology"/>
<evidence type="ECO:0000256" key="8">
    <source>
        <dbReference type="ARBA" id="ARBA00023128"/>
    </source>
</evidence>
<protein>
    <recommendedName>
        <fullName evidence="10">Cytochrome c oxidase subunit 8, mitochondrial</fullName>
    </recommendedName>
</protein>
<dbReference type="InterPro" id="IPR036636">
    <property type="entry name" value="COX7C/Cox8_sf"/>
</dbReference>
<evidence type="ECO:0000313" key="11">
    <source>
        <dbReference type="EMBL" id="KAF5847028.1"/>
    </source>
</evidence>
<dbReference type="GO" id="GO:0005743">
    <property type="term" value="C:mitochondrial inner membrane"/>
    <property type="evidence" value="ECO:0007669"/>
    <property type="project" value="UniProtKB-SubCell"/>
</dbReference>
<keyword evidence="7" id="KW-1133">Transmembrane helix</keyword>
<evidence type="ECO:0000256" key="4">
    <source>
        <dbReference type="ARBA" id="ARBA00022692"/>
    </source>
</evidence>
<gene>
    <name evidence="11" type="ORF">GGP41_003345</name>
</gene>
<name>A0A8H5ZB22_COCSA</name>
<dbReference type="EMBL" id="WNKQ01000014">
    <property type="protein sequence ID" value="KAF5847028.1"/>
    <property type="molecule type" value="Genomic_DNA"/>
</dbReference>
<dbReference type="FunFam" id="4.10.49.10:FF:000001">
    <property type="entry name" value="Cytochrome c oxidase subunit 7C"/>
    <property type="match status" value="1"/>
</dbReference>
<evidence type="ECO:0000256" key="7">
    <source>
        <dbReference type="ARBA" id="ARBA00022989"/>
    </source>
</evidence>
<dbReference type="GO" id="GO:0045277">
    <property type="term" value="C:respiratory chain complex IV"/>
    <property type="evidence" value="ECO:0007669"/>
    <property type="project" value="InterPro"/>
</dbReference>
<evidence type="ECO:0000256" key="1">
    <source>
        <dbReference type="ARBA" id="ARBA00004434"/>
    </source>
</evidence>
<keyword evidence="4" id="KW-0812">Transmembrane</keyword>
<keyword evidence="5" id="KW-0999">Mitochondrion inner membrane</keyword>
<dbReference type="PANTHER" id="PTHR13313">
    <property type="entry name" value="CYTOCHROME C OXIDASE SUBUNIT VIIC"/>
    <property type="match status" value="1"/>
</dbReference>
<evidence type="ECO:0000256" key="9">
    <source>
        <dbReference type="ARBA" id="ARBA00023136"/>
    </source>
</evidence>
<evidence type="ECO:0000256" key="5">
    <source>
        <dbReference type="ARBA" id="ARBA00022792"/>
    </source>
</evidence>
<comment type="pathway">
    <text evidence="2">Energy metabolism; oxidative phosphorylation.</text>
</comment>
<dbReference type="Proteomes" id="UP000624244">
    <property type="component" value="Unassembled WGS sequence"/>
</dbReference>
<evidence type="ECO:0000256" key="3">
    <source>
        <dbReference type="ARBA" id="ARBA00010514"/>
    </source>
</evidence>
<keyword evidence="8" id="KW-0496">Mitochondrion</keyword>
<dbReference type="InterPro" id="IPR004202">
    <property type="entry name" value="COX7C/Cox8"/>
</dbReference>
<dbReference type="PANTHER" id="PTHR13313:SF0">
    <property type="entry name" value="CYTOCHROME C OXIDASE SUBUNIT 7C, MITOCHONDRIAL"/>
    <property type="match status" value="1"/>
</dbReference>
<dbReference type="Pfam" id="PF02935">
    <property type="entry name" value="COX7C"/>
    <property type="match status" value="1"/>
</dbReference>
<evidence type="ECO:0000256" key="10">
    <source>
        <dbReference type="ARBA" id="ARBA00071004"/>
    </source>
</evidence>
<accession>A0A8H5ZB22</accession>
<dbReference type="UniPathway" id="UPA00705"/>
<organism evidence="11 12">
    <name type="scientific">Cochliobolus sativus</name>
    <name type="common">Common root rot and spot blotch fungus</name>
    <name type="synonym">Bipolaris sorokiniana</name>
    <dbReference type="NCBI Taxonomy" id="45130"/>
    <lineage>
        <taxon>Eukaryota</taxon>
        <taxon>Fungi</taxon>
        <taxon>Dikarya</taxon>
        <taxon>Ascomycota</taxon>
        <taxon>Pezizomycotina</taxon>
        <taxon>Dothideomycetes</taxon>
        <taxon>Pleosporomycetidae</taxon>
        <taxon>Pleosporales</taxon>
        <taxon>Pleosporineae</taxon>
        <taxon>Pleosporaceae</taxon>
        <taxon>Bipolaris</taxon>
    </lineage>
</organism>
<evidence type="ECO:0000313" key="12">
    <source>
        <dbReference type="Proteomes" id="UP000624244"/>
    </source>
</evidence>
<keyword evidence="6" id="KW-0809">Transit peptide</keyword>
<comment type="caution">
    <text evidence="11">The sequence shown here is derived from an EMBL/GenBank/DDBJ whole genome shotgun (WGS) entry which is preliminary data.</text>
</comment>
<sequence length="146" mass="16103">MAMGAIKKVARTDLFCQDMCVWVGKLLSSNHRDDNSATSPLHNTAKMLARATFRAASAPTLVARRGFQSTRAQFSSPYHYPEGPRSNLPFDPLKKGFAFKYWGFMATGFSLPFLLAGTISHSVDMGLGHARDTMPVEYWAALLVTV</sequence>
<evidence type="ECO:0000256" key="6">
    <source>
        <dbReference type="ARBA" id="ARBA00022946"/>
    </source>
</evidence>
<dbReference type="Gene3D" id="4.10.49.10">
    <property type="entry name" value="Cytochrome c oxidase subunit VIIc"/>
    <property type="match status" value="1"/>
</dbReference>
<comment type="similarity">
    <text evidence="3">Belongs to the cytochrome c oxidase VIIc family.</text>
</comment>